<gene>
    <name evidence="7" type="ORF">NX720_10550</name>
</gene>
<dbReference type="PANTHER" id="PTHR33202">
    <property type="entry name" value="ZINC UPTAKE REGULATION PROTEIN"/>
    <property type="match status" value="1"/>
</dbReference>
<dbReference type="Proteomes" id="UP001163255">
    <property type="component" value="Chromosome"/>
</dbReference>
<dbReference type="InterPro" id="IPR043135">
    <property type="entry name" value="Fur_C"/>
</dbReference>
<keyword evidence="5" id="KW-0238">DNA-binding</keyword>
<evidence type="ECO:0000256" key="6">
    <source>
        <dbReference type="ARBA" id="ARBA00023163"/>
    </source>
</evidence>
<comment type="similarity">
    <text evidence="1">Belongs to the Fur family.</text>
</comment>
<proteinExistence type="inferred from homology"/>
<reference evidence="7" key="1">
    <citation type="submission" date="2022-10" db="EMBL/GenBank/DDBJ databases">
        <title>Completed Genome Sequence of two octocoral isolated bacterium, Endozoicomonas euniceicola EF212T and Endozoicomonas gorgoniicola PS125T.</title>
        <authorList>
            <person name="Chiou Y.-J."/>
            <person name="Chen Y.-H."/>
        </authorList>
    </citation>
    <scope>NUCLEOTIDE SEQUENCE</scope>
    <source>
        <strain evidence="7">EF212</strain>
    </source>
</reference>
<protein>
    <submittedName>
        <fullName evidence="7">Transcriptional repressor</fullName>
    </submittedName>
</protein>
<evidence type="ECO:0000256" key="1">
    <source>
        <dbReference type="ARBA" id="ARBA00007957"/>
    </source>
</evidence>
<keyword evidence="8" id="KW-1185">Reference proteome</keyword>
<dbReference type="SUPFAM" id="SSF46785">
    <property type="entry name" value="Winged helix' DNA-binding domain"/>
    <property type="match status" value="1"/>
</dbReference>
<evidence type="ECO:0000256" key="3">
    <source>
        <dbReference type="ARBA" id="ARBA00022833"/>
    </source>
</evidence>
<keyword evidence="6" id="KW-0804">Transcription</keyword>
<organism evidence="7 8">
    <name type="scientific">Endozoicomonas euniceicola</name>
    <dbReference type="NCBI Taxonomy" id="1234143"/>
    <lineage>
        <taxon>Bacteria</taxon>
        <taxon>Pseudomonadati</taxon>
        <taxon>Pseudomonadota</taxon>
        <taxon>Gammaproteobacteria</taxon>
        <taxon>Oceanospirillales</taxon>
        <taxon>Endozoicomonadaceae</taxon>
        <taxon>Endozoicomonas</taxon>
    </lineage>
</organism>
<evidence type="ECO:0000313" key="7">
    <source>
        <dbReference type="EMBL" id="UYM18318.1"/>
    </source>
</evidence>
<dbReference type="InterPro" id="IPR002481">
    <property type="entry name" value="FUR"/>
</dbReference>
<evidence type="ECO:0000256" key="5">
    <source>
        <dbReference type="ARBA" id="ARBA00023125"/>
    </source>
</evidence>
<name>A0ABY6GZT4_9GAMM</name>
<dbReference type="PANTHER" id="PTHR33202:SF6">
    <property type="entry name" value="ZINC UPTAKE REGULATION PROTEIN"/>
    <property type="match status" value="1"/>
</dbReference>
<evidence type="ECO:0000313" key="8">
    <source>
        <dbReference type="Proteomes" id="UP001163255"/>
    </source>
</evidence>
<sequence length="173" mass="19001">MSQTMSSDYHPHNHDQCIEEALQTASAICQNNGVRLTPLRKTVLELVWQSHQPVGAYEVLAQLAKLESRSAQPPTVYRALDFLLEQGLIHRLSSLNAFIGCPHPGESHHGSFLICKQCRTTQEVDHAAINNAIQSCASEQGFIVSESSIELTGLCRHCVTSGDTTDTDMNEVS</sequence>
<evidence type="ECO:0000256" key="4">
    <source>
        <dbReference type="ARBA" id="ARBA00023015"/>
    </source>
</evidence>
<dbReference type="Pfam" id="PF01475">
    <property type="entry name" value="FUR"/>
    <property type="match status" value="1"/>
</dbReference>
<dbReference type="InterPro" id="IPR036388">
    <property type="entry name" value="WH-like_DNA-bd_sf"/>
</dbReference>
<keyword evidence="2" id="KW-0678">Repressor</keyword>
<dbReference type="RefSeq" id="WP_262601077.1">
    <property type="nucleotide sequence ID" value="NZ_CP103300.1"/>
</dbReference>
<dbReference type="EMBL" id="CP103300">
    <property type="protein sequence ID" value="UYM18318.1"/>
    <property type="molecule type" value="Genomic_DNA"/>
</dbReference>
<keyword evidence="3" id="KW-0862">Zinc</keyword>
<dbReference type="Gene3D" id="3.30.1490.190">
    <property type="match status" value="1"/>
</dbReference>
<evidence type="ECO:0000256" key="2">
    <source>
        <dbReference type="ARBA" id="ARBA00022491"/>
    </source>
</evidence>
<dbReference type="InterPro" id="IPR036390">
    <property type="entry name" value="WH_DNA-bd_sf"/>
</dbReference>
<accession>A0ABY6GZT4</accession>
<keyword evidence="4" id="KW-0805">Transcription regulation</keyword>
<dbReference type="Gene3D" id="1.10.10.10">
    <property type="entry name" value="Winged helix-like DNA-binding domain superfamily/Winged helix DNA-binding domain"/>
    <property type="match status" value="1"/>
</dbReference>